<dbReference type="InterPro" id="IPR006162">
    <property type="entry name" value="Ppantetheine_attach_site"/>
</dbReference>
<keyword evidence="4" id="KW-0597">Phosphoprotein</keyword>
<dbReference type="CDD" id="cd19544">
    <property type="entry name" value="E-C_NRPS"/>
    <property type="match status" value="3"/>
</dbReference>
<sequence length="4654" mass="499172">MSDLESKLRALTPAQRELLQRTLARKRGAAEPAADAQAPLTDAEDQWFALSSEQLARWAQYRLRPHEQGSHNNVFAARVHGAIDPQRLSAALTALLRRHPMLRARIGEHEGEPAQRIQAQVGDALRIVDASGLSETQLRERVTEDALRAFDLDRPPLLRACVYQAGADAAVLMIAFDHIAGDGWSYWRLLQELGELLDAAAPDAAQAPPAGGYSQRVRQQREWLQGADAQRQHEYWSAQLAGDLQALPLPADAPRPARGDGRRHLARRQLPQPLAQRLTELARAHDSTLFSVLLAGYKIVLHRYTAQDDIVVGSPVPGRGDPRWSEVTGDFVNVLALRDSVHGDDRVAALLARVRDTVYAGMNHQDYPFGALLERLPLRRGGDDNPVFQTLFVLQKARHGAALAGLWREPDEAEPVAWGGLSLRPYPLPLSSGGHGGVGLMFEALEWDDGIGLVLSCDADRYRADTAERIADACVAVLEGMAADPDARVDALPILGAHERQRLLETFNDTAAPFPDAHCLHQQFQARVVAAPEATAVVGEGERWSYAELDSRANRLAHRLIQAGVGPEQRVAVCMQRSPAMVVALLATLKAGGAYVPLDPGYPPQRLEELLADCAPQALLADATGRAALGAAAQAALDPNEVGDGSEHAPQVEALGARNLAYVIYTSGSTGRPKGVMVEHRSVVNRLAWMQSAYGLQPGEPVLLKTPFSFDVSVWEFFWPLLYGATVVVAAPEAHKDPAALAATIVEHGVTTVHFVPSMLGAFLRSPHAAGCTSLRRAVCSGEALPAPLARRWRELLPWAALHNLYGPTEATVDVTAWTCPDDFDADTVPIGKPIDNIRAYVLDGRGEPAPLGAIGELYLGGVGVARGYLNRPELSAERFVHDPFHGDADARMYRTGDLARWSPDGELLYLGRNDHQVKIRGFRIELGEIEARLCACAPVREAVVLAQGEGEAARLVAYVLAEPDPGLAAELRERLLSSLPEHMVPSAFVRMDAWPLTPNGKLDRRALPAPDAAALAQRAEYAPPQGEAEIAIAAVWRELLELERIGRDDNFFALGGHSLKAIGMAERLRRQGWAVEAGAVFAAPTVRALAAQASAASATAQAAETAPPNLIEAGSAAIDPSMLPLAELTQAEIDRIVAATPGGAANIEDIYALSPLQQGLLFHHLLGHDAGDTYVQRWLLEFASRADLQRFLDAAQVAVDRHAALRTALHWQELAQPVQVVLRRASVPVEELGVQGDALETLRRHSDPRRQRLDLRQAPLLRACVAQASDGTCYLALLGHHAIVDGATLQLLLDELSEISAGRAAALPPPWPYRNFIAAARRQPAQAHEAYFRARLHDVDEPTAPYGALDVHGGADLLEAQAALPASLSAQLREGCRRAGATPAALFHLAWALVVARASGRETVVFGTVLSGRQRAGEGAQRALGLFANTLPLRVDLAGTAALQGLERIQAHLAELLDREQAPLALAQRCSAVDASLPLFTSVFNYQRRRDIDGDGAMRLWDGARVLGGEQRSNYPLSLNLDDDGRGFRVGVQCCAPMDPQRIVAAMLTAVEGLVQALAQRPQRLLAQIDTLPAGERALLLHDFGVGHAADADEPAPEPVHARIEAWARATPHAPALLHADGELSYAELNARANRLAHRLIALGAGPEQRIALCLERSPQMVVAVLAVLKSGAAYVPLDPDYPAQRLADSLADTAPLAILADVAGRAALAGAQVRAPLLDPAADDADEGTAQDSADPCVPGLGPDSLAYVIYTSGSTGRPKGVMIEHGQLAASTRVRNACYGDTAQLRFLLLSPLAFDSSVAGLFGTLCAGGALCLPARDAALSPPALARAIAEHRITRLLCVPSLARLLLPELRDDAHASLAELIVAGEACPPALAAETAALRGDGAAPIALYNEYGPTEATVWASVHRCDEETGATVPIGRPIGGARIYLLDPHGEPVPVGVPGELFVGGRGVARGYLNRPELSAERFVRDPFVAAAGARMYRTGDLARWRADGALEYLGRNDAQVKIRGFRIEPGEIEAALLRCDGVAEAAVIAREDAPGDKRLVAYAVARPGVALDAAGLREQLALGLAEHMLPSAYVQLPALPLSPNGKLDRRALPAPDAGALAVRGYEPPLGETEQAIAEVWQQSLGVERVGRHDNFFALGGHSLKAIGMVERLRQRGLNLDAGAVFAAPTPQALASRLAANAGTTAAPETPPNLIAADATAIEPSMLPLVELSQDQIDRIVAATPGGAANIEDIYGLSPLQEGMLFHHLLADAGGDAYVQRWVLAFDSRARLDEFLAAARQVSARHGALRTALHWQGLPQPVQVVQRRADIPLEELPAQADALDALLRHSDPRRQRLDLGQAPLLRACMIESDDGACHLALLGHHLIIDHVSLELLLEEMQAIVAGRAETLPAPWPYRDFIAAVRRAPAVDFDDYFRARLGDIDEPTAPFGALEVRGNGQDIHEAEVALPAELSAQVRDLAQRHGATPAALLHLAWALVAARASGRESVVFGTVLSGRQRGGEGAARALGLFVNTLPLRVDLGATPVVEALAAMQANLADLVAHEYASLAQAQRCSGVDAARPLFTSVFNYRHNRTTRAGAHTPLWDGARVIDSQERSNYPLLLNLNDDGEGFSLGVQCCEPMDPQRIGANMRMAVAGLVEALAQEPQRALARIEVLPAEERALLLQQRNATEAAYPHESCLHELFRAQADATPDAIAVIGEGRRWSYAELDARANRLAHRLAQAGVGPDRHVAVCMQRSPAMVVALLATLKAGGAYVPLDPSYPAQRLAELIEDAAPMLLLADAVGRAALDGHTLETIDPNEDVDGPGHDPHVDGMHSRRLAYVMYTSGSTGRPKGVMIEHRSVVNRLAWMQTAFGLQPEERVLQKTPFTFDLSVWEFFWTLLWGGTLVVAAPDAHKDPAALAATIVEHEVTTAHFVPSMLGVFLQAPEASHCVSLRRTICGGEALPAAMVRKWYARLPWARLHNLYGPTEATLDVTAWACPPDFDGDAVPIGRPIDNNQVYVLDGRGQPVPTGAIGELHLGGVGIARGYLNRAELTAERFVHDPFHGDADARMYRTGDLTRWSPDGELLYLGRNDHQIKIRGFRVELGEIEAHLCECDEVREAVVVAHGSGESTQLLAYVLAAPDPQLAASLRAQLLARLPEHMVPAAFVRLDEWPVMPNGKLDRRALPAPDAGALAVRGYEPPQGETEQAIAEVWQQSLGVERVGRHDNFFALGGHSLKAIGMVERLRQRGLNLDAGAVFAAPTPQALASRLAANANAAAAAVDAPPNLIAADATAIEPSMLPLAELSQDEIDRIVAATPGGVANIEDIYGLSPLQEGMLFHHLLVGEEGGAYVQRWMLGFDSRASLQRFLAAMTVAVARHGVLRTALHWQGLSQPVQVVQRQAALRIDELLVQDEALAELRRHTDPRRQRLELDRAPLLRAYIAEAGDGACYLALLGHHAMVDHLTLELLLEELREIATGGAENLPAPKPYRDFIAAVRRAPAADFDDYFRARLGDIDEPTAPFGAIQVHGSGRDLREATLALPAQLSARVRAAAQQRGATPAALLHLAWALVVARSSGRESVVFGTVLSGRQRGDGAARALGIFVNTLPLRVDLAEADASAALAAIQADLAELMQREHASLAQAQRCSGVDPAAPLFTSVFNYRHSREALDGAAAELWDGVRVLGGEGRSNYPLALNLNDDGEGFSLGVQCGAPMDPQRIGANLRAAVEGLLDALANPERGSLAAIDVLPAEEHALLLQRFALADEADGDAQTSLEHAPAAADEVETIHARFRAQAQATPAAIAISCGERRLSYAEVEADSNRLAQHLIALGLDAESRIAVCLPRGPEFVVGLLAVLKAGCAYVPLDPAYPLERQRYLLADSGARAVLTDHAQWQRLLPACDAASPPVAVLFDDATTVAAIAAQSPRAEDVAAPATAARSLAHVIYTSGSTGQPKGAMLEHAGVVELMTGNGRIGFQPDDCFAHCSSQAFDMTTWEVWGALLNGARLHVVPREALLDADRLNAELLACGATQMMLPTGLFNEHAEALQPAFARLRDLLVGGDVLDPARIAATLRGPAPPQRLWNVYGPTETTVIATAHRILASDCGGAVPLGRPIAGARLYLLDARGRPVPVGAVGELHIGGGGVGRGYLGRDALTAERFLPDPFVDVPDARMYKTGDQARWRADGTLEFLGRNDFQVKIRGYRVEPGEIEAALAQCQGVREAVVIARGESAADKHLVAYVVARPGSTLEPAQLREQLAQTLADYMLPAAYVLLDGLPLTPNGKLDRRALPAPDAAALAVRGYAPPQGPIERAIAAEWQELLGVERIGRYDDFFALGGHSLNAMRSLARLQQALGREVPLAALLARPSVAELAAALERDLHGLLAVPLRRAAAGVPTFCLHLIDGSVTPYLALAQTLGEAGPVYGLQAPDPDELAARSDDLESLAEAYADEIERIHGEGGCRLVGWSAGGVFATAVAQSLERRGRRVDSLTLLDCRPIEPQSAQDEWTYAMALAIGSMRGRFLDADEHAALDAQLRAAELQPEPFLALQAQAQALSFLQAWTGTTILPQQLAHLRSRMRTMLACFGLLRGYRPPSLRVRPHRLWVGEPGAQAWPLHPHSERDGEIHGRTEGDHESMMQPPHAAGLGRAIVEEWRRQAAAQA</sequence>
<dbReference type="InterPro" id="IPR020845">
    <property type="entry name" value="AMP-binding_CS"/>
</dbReference>
<dbReference type="InterPro" id="IPR029058">
    <property type="entry name" value="AB_hydrolase_fold"/>
</dbReference>
<feature type="domain" description="Carrier" evidence="6">
    <location>
        <begin position="3193"/>
        <end position="3267"/>
    </location>
</feature>
<dbReference type="InterPro" id="IPR001242">
    <property type="entry name" value="Condensation_dom"/>
</dbReference>
<evidence type="ECO:0000256" key="5">
    <source>
        <dbReference type="SAM" id="MobiDB-lite"/>
    </source>
</evidence>
<dbReference type="Gene3D" id="3.40.50.1820">
    <property type="entry name" value="alpha/beta hydrolase"/>
    <property type="match status" value="2"/>
</dbReference>
<evidence type="ECO:0000256" key="1">
    <source>
        <dbReference type="ARBA" id="ARBA00001957"/>
    </source>
</evidence>
<dbReference type="Gene3D" id="3.40.50.980">
    <property type="match status" value="8"/>
</dbReference>
<dbReference type="PANTHER" id="PTHR45527">
    <property type="entry name" value="NONRIBOSOMAL PEPTIDE SYNTHETASE"/>
    <property type="match status" value="1"/>
</dbReference>
<dbReference type="PROSITE" id="PS50075">
    <property type="entry name" value="CARRIER"/>
    <property type="match status" value="4"/>
</dbReference>
<feature type="region of interest" description="Disordered" evidence="5">
    <location>
        <begin position="4607"/>
        <end position="4633"/>
    </location>
</feature>
<dbReference type="GO" id="GO:0044550">
    <property type="term" value="P:secondary metabolite biosynthetic process"/>
    <property type="evidence" value="ECO:0007669"/>
    <property type="project" value="UniProtKB-ARBA"/>
</dbReference>
<comment type="cofactor">
    <cofactor evidence="1">
        <name>pantetheine 4'-phosphate</name>
        <dbReference type="ChEBI" id="CHEBI:47942"/>
    </cofactor>
</comment>
<dbReference type="SMART" id="SM00824">
    <property type="entry name" value="PKS_TE"/>
    <property type="match status" value="1"/>
</dbReference>
<comment type="similarity">
    <text evidence="2">Belongs to the ATP-dependent AMP-binding enzyme family.</text>
</comment>
<evidence type="ECO:0000313" key="7">
    <source>
        <dbReference type="EMBL" id="BAV99308.1"/>
    </source>
</evidence>
<name>A0AAU9ATT0_LYSEN</name>
<dbReference type="InterPro" id="IPR000873">
    <property type="entry name" value="AMP-dep_synth/lig_dom"/>
</dbReference>
<dbReference type="GO" id="GO:0031177">
    <property type="term" value="F:phosphopantetheine binding"/>
    <property type="evidence" value="ECO:0007669"/>
    <property type="project" value="InterPro"/>
</dbReference>
<dbReference type="KEGG" id="lem:LEN_3821"/>
<feature type="domain" description="Carrier" evidence="6">
    <location>
        <begin position="4298"/>
        <end position="4373"/>
    </location>
</feature>
<dbReference type="GO" id="GO:0072330">
    <property type="term" value="P:monocarboxylic acid biosynthetic process"/>
    <property type="evidence" value="ECO:0007669"/>
    <property type="project" value="UniProtKB-ARBA"/>
</dbReference>
<dbReference type="RefSeq" id="WP_096379726.1">
    <property type="nucleotide sequence ID" value="NZ_AP014940.1"/>
</dbReference>
<dbReference type="CDD" id="cd19531">
    <property type="entry name" value="LCL_NRPS-like"/>
    <property type="match status" value="1"/>
</dbReference>
<dbReference type="InterPro" id="IPR023213">
    <property type="entry name" value="CAT-like_dom_sf"/>
</dbReference>
<dbReference type="FunFam" id="1.10.1200.10:FF:000005">
    <property type="entry name" value="Nonribosomal peptide synthetase 1"/>
    <property type="match status" value="3"/>
</dbReference>
<dbReference type="InterPro" id="IPR020806">
    <property type="entry name" value="PKS_PP-bd"/>
</dbReference>
<accession>A0AAU9ATT0</accession>
<dbReference type="Gene3D" id="1.10.1200.10">
    <property type="entry name" value="ACP-like"/>
    <property type="match status" value="3"/>
</dbReference>
<protein>
    <submittedName>
        <fullName evidence="7">Non-ribosomal peptide synthetase</fullName>
    </submittedName>
</protein>
<dbReference type="FunFam" id="2.30.38.10:FF:000001">
    <property type="entry name" value="Non-ribosomal peptide synthetase PvdI"/>
    <property type="match status" value="4"/>
</dbReference>
<evidence type="ECO:0000256" key="3">
    <source>
        <dbReference type="ARBA" id="ARBA00022450"/>
    </source>
</evidence>
<evidence type="ECO:0000256" key="4">
    <source>
        <dbReference type="ARBA" id="ARBA00022553"/>
    </source>
</evidence>
<dbReference type="InterPro" id="IPR009081">
    <property type="entry name" value="PP-bd_ACP"/>
</dbReference>
<reference evidence="7 8" key="1">
    <citation type="journal article" date="2017" name="DNA Res.">
        <title>Complete genome sequence and expression profile of the commercial lytic enzyme producer Lysobacter enzymogenes M497-1.</title>
        <authorList>
            <person name="Takami H."/>
            <person name="Toyoda A."/>
            <person name="Uchiyama I."/>
            <person name="Itoh T."/>
            <person name="Takaki Y."/>
            <person name="Arai W."/>
            <person name="Nishi S."/>
            <person name="Kawai M."/>
            <person name="Shinya K."/>
            <person name="Ikeda H."/>
        </authorList>
    </citation>
    <scope>NUCLEOTIDE SEQUENCE [LARGE SCALE GENOMIC DNA]</scope>
    <source>
        <strain evidence="7 8">M497-1</strain>
    </source>
</reference>
<dbReference type="PROSITE" id="PS00455">
    <property type="entry name" value="AMP_BINDING"/>
    <property type="match status" value="4"/>
</dbReference>
<dbReference type="Pfam" id="PF00668">
    <property type="entry name" value="Condensation"/>
    <property type="match status" value="4"/>
</dbReference>
<dbReference type="Pfam" id="PF00501">
    <property type="entry name" value="AMP-binding"/>
    <property type="match status" value="4"/>
</dbReference>
<dbReference type="InterPro" id="IPR036736">
    <property type="entry name" value="ACP-like_sf"/>
</dbReference>
<feature type="domain" description="Carrier" evidence="6">
    <location>
        <begin position="1024"/>
        <end position="1098"/>
    </location>
</feature>
<feature type="compositionally biased region" description="Basic and acidic residues" evidence="5">
    <location>
        <begin position="4610"/>
        <end position="4628"/>
    </location>
</feature>
<dbReference type="PROSITE" id="PS00012">
    <property type="entry name" value="PHOSPHOPANTETHEINE"/>
    <property type="match status" value="4"/>
</dbReference>
<dbReference type="Proteomes" id="UP000218824">
    <property type="component" value="Chromosome"/>
</dbReference>
<dbReference type="FunFam" id="3.40.50.980:FF:000001">
    <property type="entry name" value="Non-ribosomal peptide synthetase"/>
    <property type="match status" value="4"/>
</dbReference>
<evidence type="ECO:0000259" key="6">
    <source>
        <dbReference type="PROSITE" id="PS50075"/>
    </source>
</evidence>
<dbReference type="Pfam" id="PF00975">
    <property type="entry name" value="Thioesterase"/>
    <property type="match status" value="1"/>
</dbReference>
<evidence type="ECO:0000256" key="2">
    <source>
        <dbReference type="ARBA" id="ARBA00006432"/>
    </source>
</evidence>
<dbReference type="GO" id="GO:0003824">
    <property type="term" value="F:catalytic activity"/>
    <property type="evidence" value="ECO:0007669"/>
    <property type="project" value="InterPro"/>
</dbReference>
<dbReference type="InterPro" id="IPR025110">
    <property type="entry name" value="AMP-bd_C"/>
</dbReference>
<dbReference type="Pfam" id="PF00550">
    <property type="entry name" value="PP-binding"/>
    <property type="match status" value="4"/>
</dbReference>
<dbReference type="Pfam" id="PF13193">
    <property type="entry name" value="AMP-binding_C"/>
    <property type="match status" value="4"/>
</dbReference>
<dbReference type="NCBIfam" id="NF003417">
    <property type="entry name" value="PRK04813.1"/>
    <property type="match status" value="4"/>
</dbReference>
<dbReference type="SUPFAM" id="SSF52777">
    <property type="entry name" value="CoA-dependent acyltransferases"/>
    <property type="match status" value="8"/>
</dbReference>
<dbReference type="CDD" id="cd12117">
    <property type="entry name" value="A_NRPS_Srf_like"/>
    <property type="match status" value="1"/>
</dbReference>
<dbReference type="SMART" id="SM00823">
    <property type="entry name" value="PKS_PP"/>
    <property type="match status" value="4"/>
</dbReference>
<dbReference type="PANTHER" id="PTHR45527:SF1">
    <property type="entry name" value="FATTY ACID SYNTHASE"/>
    <property type="match status" value="1"/>
</dbReference>
<proteinExistence type="inferred from homology"/>
<dbReference type="Gene3D" id="3.30.559.10">
    <property type="entry name" value="Chloramphenicol acetyltransferase-like domain"/>
    <property type="match status" value="4"/>
</dbReference>
<dbReference type="FunFam" id="3.40.50.980:FF:000002">
    <property type="entry name" value="Enterobactin synthetase component F"/>
    <property type="match status" value="2"/>
</dbReference>
<feature type="domain" description="Carrier" evidence="6">
    <location>
        <begin position="2116"/>
        <end position="2190"/>
    </location>
</feature>
<dbReference type="GO" id="GO:0005737">
    <property type="term" value="C:cytoplasm"/>
    <property type="evidence" value="ECO:0007669"/>
    <property type="project" value="TreeGrafter"/>
</dbReference>
<dbReference type="EMBL" id="AP014940">
    <property type="protein sequence ID" value="BAV99308.1"/>
    <property type="molecule type" value="Genomic_DNA"/>
</dbReference>
<dbReference type="GO" id="GO:0043041">
    <property type="term" value="P:amino acid activation for nonribosomal peptide biosynthetic process"/>
    <property type="evidence" value="ECO:0007669"/>
    <property type="project" value="TreeGrafter"/>
</dbReference>
<dbReference type="InterPro" id="IPR010071">
    <property type="entry name" value="AA_adenyl_dom"/>
</dbReference>
<keyword evidence="3" id="KW-0596">Phosphopantetheine</keyword>
<dbReference type="SUPFAM" id="SSF56801">
    <property type="entry name" value="Acetyl-CoA synthetase-like"/>
    <property type="match status" value="4"/>
</dbReference>
<dbReference type="Gene3D" id="3.30.559.30">
    <property type="entry name" value="Nonribosomal peptide synthetase, condensation domain"/>
    <property type="match status" value="4"/>
</dbReference>
<dbReference type="InterPro" id="IPR020802">
    <property type="entry name" value="TesA-like"/>
</dbReference>
<dbReference type="NCBIfam" id="TIGR01733">
    <property type="entry name" value="AA-adenyl-dom"/>
    <property type="match status" value="4"/>
</dbReference>
<dbReference type="Gene3D" id="3.30.300.30">
    <property type="match status" value="4"/>
</dbReference>
<dbReference type="SUPFAM" id="SSF47336">
    <property type="entry name" value="ACP-like"/>
    <property type="match status" value="4"/>
</dbReference>
<dbReference type="SUPFAM" id="SSF53474">
    <property type="entry name" value="alpha/beta-Hydrolases"/>
    <property type="match status" value="1"/>
</dbReference>
<dbReference type="GeneID" id="83065626"/>
<dbReference type="CDD" id="cd05930">
    <property type="entry name" value="A_NRPS"/>
    <property type="match status" value="3"/>
</dbReference>
<dbReference type="InterPro" id="IPR045851">
    <property type="entry name" value="AMP-bd_C_sf"/>
</dbReference>
<dbReference type="Gene3D" id="2.30.38.10">
    <property type="entry name" value="Luciferase, Domain 3"/>
    <property type="match status" value="4"/>
</dbReference>
<gene>
    <name evidence="7" type="ORF">LEN_3821</name>
</gene>
<dbReference type="FunFam" id="1.10.1200.10:FF:000016">
    <property type="entry name" value="Non-ribosomal peptide synthase"/>
    <property type="match status" value="1"/>
</dbReference>
<dbReference type="InterPro" id="IPR001031">
    <property type="entry name" value="Thioesterase"/>
</dbReference>
<dbReference type="FunFam" id="3.30.300.30:FF:000010">
    <property type="entry name" value="Enterobactin synthetase component F"/>
    <property type="match status" value="4"/>
</dbReference>
<organism evidence="7 8">
    <name type="scientific">Lysobacter enzymogenes</name>
    <dbReference type="NCBI Taxonomy" id="69"/>
    <lineage>
        <taxon>Bacteria</taxon>
        <taxon>Pseudomonadati</taxon>
        <taxon>Pseudomonadota</taxon>
        <taxon>Gammaproteobacteria</taxon>
        <taxon>Lysobacterales</taxon>
        <taxon>Lysobacteraceae</taxon>
        <taxon>Lysobacter</taxon>
    </lineage>
</organism>
<dbReference type="FunFam" id="3.40.50.12780:FF:000012">
    <property type="entry name" value="Non-ribosomal peptide synthetase"/>
    <property type="match status" value="3"/>
</dbReference>
<evidence type="ECO:0000313" key="8">
    <source>
        <dbReference type="Proteomes" id="UP000218824"/>
    </source>
</evidence>